<protein>
    <submittedName>
        <fullName evidence="1">Uncharacterized protein</fullName>
    </submittedName>
</protein>
<evidence type="ECO:0000313" key="2">
    <source>
        <dbReference type="Proteomes" id="UP001328107"/>
    </source>
</evidence>
<name>A0AAN4ZKW8_9BILA</name>
<organism evidence="1 2">
    <name type="scientific">Pristionchus mayeri</name>
    <dbReference type="NCBI Taxonomy" id="1317129"/>
    <lineage>
        <taxon>Eukaryota</taxon>
        <taxon>Metazoa</taxon>
        <taxon>Ecdysozoa</taxon>
        <taxon>Nematoda</taxon>
        <taxon>Chromadorea</taxon>
        <taxon>Rhabditida</taxon>
        <taxon>Rhabditina</taxon>
        <taxon>Diplogasteromorpha</taxon>
        <taxon>Diplogasteroidea</taxon>
        <taxon>Neodiplogasteridae</taxon>
        <taxon>Pristionchus</taxon>
    </lineage>
</organism>
<accession>A0AAN4ZKW8</accession>
<reference evidence="2" key="1">
    <citation type="submission" date="2022-10" db="EMBL/GenBank/DDBJ databases">
        <title>Genome assembly of Pristionchus species.</title>
        <authorList>
            <person name="Yoshida K."/>
            <person name="Sommer R.J."/>
        </authorList>
    </citation>
    <scope>NUCLEOTIDE SEQUENCE [LARGE SCALE GENOMIC DNA]</scope>
    <source>
        <strain evidence="2">RS5460</strain>
    </source>
</reference>
<sequence length="87" mass="9996">EFVILSDTVSDVEKEWGKDANALFNELIPAKMNMDLSHFDIDLEIKKQIEKHAPIILKMWLSATCPSWKPLKTTELTVFQLESDSMT</sequence>
<dbReference type="EMBL" id="BTRK01000003">
    <property type="protein sequence ID" value="GMR40092.1"/>
    <property type="molecule type" value="Genomic_DNA"/>
</dbReference>
<proteinExistence type="predicted"/>
<comment type="caution">
    <text evidence="1">The sequence shown here is derived from an EMBL/GenBank/DDBJ whole genome shotgun (WGS) entry which is preliminary data.</text>
</comment>
<dbReference type="AlphaFoldDB" id="A0AAN4ZKW8"/>
<keyword evidence="2" id="KW-1185">Reference proteome</keyword>
<dbReference type="Proteomes" id="UP001328107">
    <property type="component" value="Unassembled WGS sequence"/>
</dbReference>
<feature type="non-terminal residue" evidence="1">
    <location>
        <position position="87"/>
    </location>
</feature>
<feature type="non-terminal residue" evidence="1">
    <location>
        <position position="1"/>
    </location>
</feature>
<gene>
    <name evidence="1" type="ORF">PMAYCL1PPCAC_10287</name>
</gene>
<evidence type="ECO:0000313" key="1">
    <source>
        <dbReference type="EMBL" id="GMR40092.1"/>
    </source>
</evidence>